<dbReference type="Proteomes" id="UP000034805">
    <property type="component" value="Unassembled WGS sequence"/>
</dbReference>
<evidence type="ECO:0000313" key="4">
    <source>
        <dbReference type="Proteomes" id="UP000034805"/>
    </source>
</evidence>
<reference evidence="3 4" key="1">
    <citation type="submission" date="2015-08" db="EMBL/GenBank/DDBJ databases">
        <title>The genome of the Asian arowana (Scleropages formosus).</title>
        <authorList>
            <person name="Tan M.H."/>
            <person name="Gan H.M."/>
            <person name="Croft L.J."/>
            <person name="Austin C.M."/>
        </authorList>
    </citation>
    <scope>NUCLEOTIDE SEQUENCE [LARGE SCALE GENOMIC DNA]</scope>
    <source>
        <strain evidence="3">Aro1</strain>
    </source>
</reference>
<protein>
    <submittedName>
        <fullName evidence="3">Uncharacterized protein</fullName>
    </submittedName>
</protein>
<evidence type="ECO:0000256" key="1">
    <source>
        <dbReference type="ARBA" id="ARBA00004123"/>
    </source>
</evidence>
<dbReference type="InterPro" id="IPR042247">
    <property type="entry name" value="TLX1/2/3"/>
</dbReference>
<organism evidence="3 4">
    <name type="scientific">Scleropages formosus</name>
    <name type="common">Asian bonytongue</name>
    <name type="synonym">Osteoglossum formosum</name>
    <dbReference type="NCBI Taxonomy" id="113540"/>
    <lineage>
        <taxon>Eukaryota</taxon>
        <taxon>Metazoa</taxon>
        <taxon>Chordata</taxon>
        <taxon>Craniata</taxon>
        <taxon>Vertebrata</taxon>
        <taxon>Euteleostomi</taxon>
        <taxon>Actinopterygii</taxon>
        <taxon>Neopterygii</taxon>
        <taxon>Teleostei</taxon>
        <taxon>Osteoglossocephala</taxon>
        <taxon>Osteoglossomorpha</taxon>
        <taxon>Osteoglossiformes</taxon>
        <taxon>Osteoglossidae</taxon>
        <taxon>Scleropages</taxon>
    </lineage>
</organism>
<evidence type="ECO:0000256" key="2">
    <source>
        <dbReference type="ARBA" id="ARBA00022473"/>
    </source>
</evidence>
<accession>A0A0P7U222</accession>
<name>A0A0P7U222_SCLFO</name>
<dbReference type="EMBL" id="JARO02010274">
    <property type="protein sequence ID" value="KPP60819.1"/>
    <property type="molecule type" value="Genomic_DNA"/>
</dbReference>
<comment type="caution">
    <text evidence="3">The sequence shown here is derived from an EMBL/GenBank/DDBJ whole genome shotgun (WGS) entry which is preliminary data.</text>
</comment>
<dbReference type="GO" id="GO:0000978">
    <property type="term" value="F:RNA polymerase II cis-regulatory region sequence-specific DNA binding"/>
    <property type="evidence" value="ECO:0007669"/>
    <property type="project" value="TreeGrafter"/>
</dbReference>
<evidence type="ECO:0000313" key="3">
    <source>
        <dbReference type="EMBL" id="KPP60819.1"/>
    </source>
</evidence>
<comment type="subcellular location">
    <subcellularLocation>
        <location evidence="1">Nucleus</location>
    </subcellularLocation>
</comment>
<sequence>MRSRSARAGGTVNVRLLRLRRRQTAEEREAERQHANRILLQLQHEAFQKTLNQPLVPDPLCRSNTSLFALQNLQPWAENVGKMSGASTCE</sequence>
<gene>
    <name evidence="3" type="ORF">Z043_121146</name>
</gene>
<dbReference type="GO" id="GO:0000981">
    <property type="term" value="F:DNA-binding transcription factor activity, RNA polymerase II-specific"/>
    <property type="evidence" value="ECO:0007669"/>
    <property type="project" value="TreeGrafter"/>
</dbReference>
<dbReference type="GO" id="GO:0005634">
    <property type="term" value="C:nucleus"/>
    <property type="evidence" value="ECO:0007669"/>
    <property type="project" value="UniProtKB-SubCell"/>
</dbReference>
<dbReference type="PANTHER" id="PTHR45921">
    <property type="entry name" value="IP01054P"/>
    <property type="match status" value="1"/>
</dbReference>
<proteinExistence type="predicted"/>
<dbReference type="GO" id="GO:0048513">
    <property type="term" value="P:animal organ development"/>
    <property type="evidence" value="ECO:0007669"/>
    <property type="project" value="TreeGrafter"/>
</dbReference>
<dbReference type="PANTHER" id="PTHR45921:SF6">
    <property type="entry name" value="C15"/>
    <property type="match status" value="1"/>
</dbReference>
<dbReference type="AlphaFoldDB" id="A0A0P7U222"/>
<keyword evidence="2" id="KW-0217">Developmental protein</keyword>